<keyword evidence="1" id="KW-0547">Nucleotide-binding</keyword>
<evidence type="ECO:0000313" key="2">
    <source>
        <dbReference type="Proteomes" id="UP001356095"/>
    </source>
</evidence>
<protein>
    <submittedName>
        <fullName evidence="1">ATP-binding protein</fullName>
    </submittedName>
</protein>
<dbReference type="InterPro" id="IPR036890">
    <property type="entry name" value="HATPase_C_sf"/>
</dbReference>
<accession>A0ABU7K7S1</accession>
<gene>
    <name evidence="1" type="ORF">Q8791_12705</name>
</gene>
<sequence length="163" mass="17638">MSITPYSPQTAAPGWRWSPRVYPRVPTGASRVRSELRADLELLTNVTEDLVSDMVLCASEMFSSAVEHVGADPRGGRMLRTLTLYGVPGRGSVLCLSMVGEGARSTVPHFPCEGLPGVWPDVSLGQGLVLIDRLSERWGTRRALFPDEGVGAAIWAEFTVPAE</sequence>
<proteinExistence type="predicted"/>
<dbReference type="GO" id="GO:0005524">
    <property type="term" value="F:ATP binding"/>
    <property type="evidence" value="ECO:0007669"/>
    <property type="project" value="UniProtKB-KW"/>
</dbReference>
<keyword evidence="2" id="KW-1185">Reference proteome</keyword>
<dbReference type="Proteomes" id="UP001356095">
    <property type="component" value="Unassembled WGS sequence"/>
</dbReference>
<comment type="caution">
    <text evidence="1">The sequence shown here is derived from an EMBL/GenBank/DDBJ whole genome shotgun (WGS) entry which is preliminary data.</text>
</comment>
<evidence type="ECO:0000313" key="1">
    <source>
        <dbReference type="EMBL" id="MEE2038077.1"/>
    </source>
</evidence>
<name>A0ABU7K7S1_9ACTN</name>
<dbReference type="EMBL" id="JAUZMY010000010">
    <property type="protein sequence ID" value="MEE2038077.1"/>
    <property type="molecule type" value="Genomic_DNA"/>
</dbReference>
<dbReference type="Gene3D" id="3.30.565.10">
    <property type="entry name" value="Histidine kinase-like ATPase, C-terminal domain"/>
    <property type="match status" value="1"/>
</dbReference>
<dbReference type="RefSeq" id="WP_330091866.1">
    <property type="nucleotide sequence ID" value="NZ_JAUZMY010000010.1"/>
</dbReference>
<dbReference type="CDD" id="cd16936">
    <property type="entry name" value="HATPase_RsbW-like"/>
    <property type="match status" value="1"/>
</dbReference>
<keyword evidence="1" id="KW-0067">ATP-binding</keyword>
<organism evidence="1 2">
    <name type="scientific">Nocardiopsis codii</name>
    <dbReference type="NCBI Taxonomy" id="3065942"/>
    <lineage>
        <taxon>Bacteria</taxon>
        <taxon>Bacillati</taxon>
        <taxon>Actinomycetota</taxon>
        <taxon>Actinomycetes</taxon>
        <taxon>Streptosporangiales</taxon>
        <taxon>Nocardiopsidaceae</taxon>
        <taxon>Nocardiopsis</taxon>
    </lineage>
</organism>
<reference evidence="1 2" key="1">
    <citation type="submission" date="2023-08" db="EMBL/GenBank/DDBJ databases">
        <authorList>
            <person name="Girao M."/>
            <person name="Carvalho M.F."/>
        </authorList>
    </citation>
    <scope>NUCLEOTIDE SEQUENCE [LARGE SCALE GENOMIC DNA]</scope>
    <source>
        <strain evidence="1 2">CT-R113</strain>
    </source>
</reference>